<sequence>MEKDEILKKLNGIFINILDDEDIVLKNDTTAKDIDDWDSLNHMQLVYAIEKSFKINFSASEILNWKNVGDMIDSIHKKL</sequence>
<dbReference type="SUPFAM" id="SSF47336">
    <property type="entry name" value="ACP-like"/>
    <property type="match status" value="1"/>
</dbReference>
<dbReference type="EMBL" id="VLLI01000004">
    <property type="protein sequence ID" value="TWJ01709.1"/>
    <property type="molecule type" value="Genomic_DNA"/>
</dbReference>
<evidence type="ECO:0000313" key="2">
    <source>
        <dbReference type="EMBL" id="TWJ01709.1"/>
    </source>
</evidence>
<organism evidence="2 3">
    <name type="scientific">Mucilaginibacter frigoritolerans</name>
    <dbReference type="NCBI Taxonomy" id="652788"/>
    <lineage>
        <taxon>Bacteria</taxon>
        <taxon>Pseudomonadati</taxon>
        <taxon>Bacteroidota</taxon>
        <taxon>Sphingobacteriia</taxon>
        <taxon>Sphingobacteriales</taxon>
        <taxon>Sphingobacteriaceae</taxon>
        <taxon>Mucilaginibacter</taxon>
    </lineage>
</organism>
<dbReference type="Gene3D" id="1.10.1200.10">
    <property type="entry name" value="ACP-like"/>
    <property type="match status" value="1"/>
</dbReference>
<comment type="caution">
    <text evidence="2">The sequence shown here is derived from an EMBL/GenBank/DDBJ whole genome shotgun (WGS) entry which is preliminary data.</text>
</comment>
<name>A0A562U7V3_9SPHI</name>
<dbReference type="Pfam" id="PF00550">
    <property type="entry name" value="PP-binding"/>
    <property type="match status" value="1"/>
</dbReference>
<dbReference type="OrthoDB" id="9811033at2"/>
<dbReference type="RefSeq" id="WP_144911853.1">
    <property type="nucleotide sequence ID" value="NZ_VLLI01000004.1"/>
</dbReference>
<gene>
    <name evidence="2" type="ORF">JN11_01863</name>
</gene>
<dbReference type="AlphaFoldDB" id="A0A562U7V3"/>
<dbReference type="InterPro" id="IPR009081">
    <property type="entry name" value="PP-bd_ACP"/>
</dbReference>
<feature type="domain" description="Carrier" evidence="1">
    <location>
        <begin position="1"/>
        <end position="79"/>
    </location>
</feature>
<evidence type="ECO:0000259" key="1">
    <source>
        <dbReference type="PROSITE" id="PS50075"/>
    </source>
</evidence>
<proteinExistence type="predicted"/>
<evidence type="ECO:0000313" key="3">
    <source>
        <dbReference type="Proteomes" id="UP000317010"/>
    </source>
</evidence>
<reference evidence="2 3" key="1">
    <citation type="submission" date="2019-07" db="EMBL/GenBank/DDBJ databases">
        <title>Genomic Encyclopedia of Archaeal and Bacterial Type Strains, Phase II (KMG-II): from individual species to whole genera.</title>
        <authorList>
            <person name="Goeker M."/>
        </authorList>
    </citation>
    <scope>NUCLEOTIDE SEQUENCE [LARGE SCALE GENOMIC DNA]</scope>
    <source>
        <strain evidence="2 3">ATCC BAA-1854</strain>
    </source>
</reference>
<dbReference type="InterPro" id="IPR036736">
    <property type="entry name" value="ACP-like_sf"/>
</dbReference>
<dbReference type="Proteomes" id="UP000317010">
    <property type="component" value="Unassembled WGS sequence"/>
</dbReference>
<protein>
    <submittedName>
        <fullName evidence="2">Acyl carrier protein</fullName>
    </submittedName>
</protein>
<keyword evidence="3" id="KW-1185">Reference proteome</keyword>
<dbReference type="PROSITE" id="PS50075">
    <property type="entry name" value="CARRIER"/>
    <property type="match status" value="1"/>
</dbReference>
<accession>A0A562U7V3</accession>